<evidence type="ECO:0000259" key="5">
    <source>
        <dbReference type="PROSITE" id="PS50977"/>
    </source>
</evidence>
<dbReference type="PROSITE" id="PS50977">
    <property type="entry name" value="HTH_TETR_2"/>
    <property type="match status" value="1"/>
</dbReference>
<keyword evidence="7" id="KW-1185">Reference proteome</keyword>
<keyword evidence="3" id="KW-0804">Transcription</keyword>
<evidence type="ECO:0000256" key="4">
    <source>
        <dbReference type="PROSITE-ProRule" id="PRU00335"/>
    </source>
</evidence>
<proteinExistence type="predicted"/>
<gene>
    <name evidence="6" type="ORF">B0T46_18695</name>
</gene>
<evidence type="ECO:0000313" key="7">
    <source>
        <dbReference type="Proteomes" id="UP000188836"/>
    </source>
</evidence>
<dbReference type="EMBL" id="MUMY01000016">
    <property type="protein sequence ID" value="ONM47299.1"/>
    <property type="molecule type" value="Genomic_DNA"/>
</dbReference>
<dbReference type="Gene3D" id="1.10.357.10">
    <property type="entry name" value="Tetracycline Repressor, domain 2"/>
    <property type="match status" value="1"/>
</dbReference>
<protein>
    <recommendedName>
        <fullName evidence="5">HTH tetR-type domain-containing protein</fullName>
    </recommendedName>
</protein>
<dbReference type="InterPro" id="IPR036271">
    <property type="entry name" value="Tet_transcr_reg_TetR-rel_C_sf"/>
</dbReference>
<feature type="domain" description="HTH tetR-type" evidence="5">
    <location>
        <begin position="12"/>
        <end position="72"/>
    </location>
</feature>
<evidence type="ECO:0000256" key="1">
    <source>
        <dbReference type="ARBA" id="ARBA00023015"/>
    </source>
</evidence>
<dbReference type="GO" id="GO:0000976">
    <property type="term" value="F:transcription cis-regulatory region binding"/>
    <property type="evidence" value="ECO:0007669"/>
    <property type="project" value="TreeGrafter"/>
</dbReference>
<organism evidence="6 7">
    <name type="scientific">Nocardia donostiensis</name>
    <dbReference type="NCBI Taxonomy" id="1538463"/>
    <lineage>
        <taxon>Bacteria</taxon>
        <taxon>Bacillati</taxon>
        <taxon>Actinomycetota</taxon>
        <taxon>Actinomycetes</taxon>
        <taxon>Mycobacteriales</taxon>
        <taxon>Nocardiaceae</taxon>
        <taxon>Nocardia</taxon>
    </lineage>
</organism>
<reference evidence="6 7" key="1">
    <citation type="journal article" date="2016" name="Antonie Van Leeuwenhoek">
        <title>Nocardia donostiensis sp. nov., isolated from human respiratory specimens.</title>
        <authorList>
            <person name="Ercibengoa M."/>
            <person name="Bell M."/>
            <person name="Marimon J.M."/>
            <person name="Humrighouse B."/>
            <person name="Klenk H.P."/>
            <person name="Potter G."/>
            <person name="Perez-Trallero E."/>
        </authorList>
    </citation>
    <scope>NUCLEOTIDE SEQUENCE [LARGE SCALE GENOMIC DNA]</scope>
    <source>
        <strain evidence="6 7">X1655</strain>
    </source>
</reference>
<dbReference type="OrthoDB" id="3173376at2"/>
<evidence type="ECO:0000256" key="3">
    <source>
        <dbReference type="ARBA" id="ARBA00023163"/>
    </source>
</evidence>
<dbReference type="STRING" id="1538463.B0T36_02645"/>
<feature type="DNA-binding region" description="H-T-H motif" evidence="4">
    <location>
        <begin position="35"/>
        <end position="54"/>
    </location>
</feature>
<keyword evidence="2 4" id="KW-0238">DNA-binding</keyword>
<sequence>MSRSSRRTYHTGLTREAITEAAVALTAERGLDGWSMRDLTSRLDTSLSVIYHHIGDREHVCAAAIDKIFSDMSLPLEEAQWRRWLHGFLLPMIDHLAHYPGVAAWLLRNGPQIEQLLPTLETGMSRMLDAGFGDEAAYAYSFAFNSCLGLIALGDQQPRDNVSGLVGLERMIESSPATGSAAGQMQQLIARFTGDSATRESARREYNRYALDRILDGLQTRLHELTNRNEPD</sequence>
<dbReference type="Proteomes" id="UP000188836">
    <property type="component" value="Unassembled WGS sequence"/>
</dbReference>
<dbReference type="InterPro" id="IPR050109">
    <property type="entry name" value="HTH-type_TetR-like_transc_reg"/>
</dbReference>
<dbReference type="SUPFAM" id="SSF46689">
    <property type="entry name" value="Homeodomain-like"/>
    <property type="match status" value="1"/>
</dbReference>
<dbReference type="PANTHER" id="PTHR30055:SF151">
    <property type="entry name" value="TRANSCRIPTIONAL REGULATORY PROTEIN"/>
    <property type="match status" value="1"/>
</dbReference>
<dbReference type="SUPFAM" id="SSF48498">
    <property type="entry name" value="Tetracyclin repressor-like, C-terminal domain"/>
    <property type="match status" value="1"/>
</dbReference>
<accession>A0A1V2TCR9</accession>
<dbReference type="GO" id="GO:0003700">
    <property type="term" value="F:DNA-binding transcription factor activity"/>
    <property type="evidence" value="ECO:0007669"/>
    <property type="project" value="TreeGrafter"/>
</dbReference>
<dbReference type="RefSeq" id="WP_077119092.1">
    <property type="nucleotide sequence ID" value="NZ_LOKT01000002.1"/>
</dbReference>
<comment type="caution">
    <text evidence="6">The sequence shown here is derived from an EMBL/GenBank/DDBJ whole genome shotgun (WGS) entry which is preliminary data.</text>
</comment>
<dbReference type="InterPro" id="IPR001647">
    <property type="entry name" value="HTH_TetR"/>
</dbReference>
<dbReference type="InterPro" id="IPR009057">
    <property type="entry name" value="Homeodomain-like_sf"/>
</dbReference>
<keyword evidence="1" id="KW-0805">Transcription regulation</keyword>
<dbReference type="Pfam" id="PF00440">
    <property type="entry name" value="TetR_N"/>
    <property type="match status" value="1"/>
</dbReference>
<dbReference type="PANTHER" id="PTHR30055">
    <property type="entry name" value="HTH-TYPE TRANSCRIPTIONAL REGULATOR RUTR"/>
    <property type="match status" value="1"/>
</dbReference>
<dbReference type="AlphaFoldDB" id="A0A1V2TCR9"/>
<evidence type="ECO:0000313" key="6">
    <source>
        <dbReference type="EMBL" id="ONM47299.1"/>
    </source>
</evidence>
<evidence type="ECO:0000256" key="2">
    <source>
        <dbReference type="ARBA" id="ARBA00023125"/>
    </source>
</evidence>
<name>A0A1V2TCR9_9NOCA</name>